<name>C6M1F7_NEISI</name>
<evidence type="ECO:0000313" key="2">
    <source>
        <dbReference type="EMBL" id="EET45635.1"/>
    </source>
</evidence>
<gene>
    <name evidence="2" type="ORF">NEISICOT_00338</name>
</gene>
<dbReference type="AlphaFoldDB" id="C6M1F7"/>
<organism evidence="2 3">
    <name type="scientific">Neisseria sicca ATCC 29256</name>
    <dbReference type="NCBI Taxonomy" id="547045"/>
    <lineage>
        <taxon>Bacteria</taxon>
        <taxon>Pseudomonadati</taxon>
        <taxon>Pseudomonadota</taxon>
        <taxon>Betaproteobacteria</taxon>
        <taxon>Neisseriales</taxon>
        <taxon>Neisseriaceae</taxon>
        <taxon>Neisseria</taxon>
    </lineage>
</organism>
<keyword evidence="3" id="KW-1185">Reference proteome</keyword>
<reference evidence="2" key="1">
    <citation type="submission" date="2009-07" db="EMBL/GenBank/DDBJ databases">
        <authorList>
            <person name="Weinstock G."/>
            <person name="Sodergren E."/>
            <person name="Clifton S."/>
            <person name="Fulton L."/>
            <person name="Fulton B."/>
            <person name="Courtney L."/>
            <person name="Fronick C."/>
            <person name="Harrison M."/>
            <person name="Strong C."/>
            <person name="Farmer C."/>
            <person name="Delahaunty K."/>
            <person name="Markovic C."/>
            <person name="Hall O."/>
            <person name="Minx P."/>
            <person name="Tomlinson C."/>
            <person name="Mitreva M."/>
            <person name="Nelson J."/>
            <person name="Hou S."/>
            <person name="Wollam A."/>
            <person name="Pepin K.H."/>
            <person name="Johnson M."/>
            <person name="Bhonagiri V."/>
            <person name="Nash W.E."/>
            <person name="Warren W."/>
            <person name="Chinwalla A."/>
            <person name="Mardis E.R."/>
            <person name="Wilson R.K."/>
        </authorList>
    </citation>
    <scope>NUCLEOTIDE SEQUENCE [LARGE SCALE GENOMIC DNA]</scope>
    <source>
        <strain evidence="2">ATCC 29256</strain>
    </source>
</reference>
<dbReference type="Proteomes" id="UP000005365">
    <property type="component" value="Unassembled WGS sequence"/>
</dbReference>
<accession>C6M1F7</accession>
<dbReference type="EMBL" id="ACKO02000002">
    <property type="protein sequence ID" value="EET45635.1"/>
    <property type="molecule type" value="Genomic_DNA"/>
</dbReference>
<feature type="compositionally biased region" description="Polar residues" evidence="1">
    <location>
        <begin position="1"/>
        <end position="13"/>
    </location>
</feature>
<comment type="caution">
    <text evidence="2">The sequence shown here is derived from an EMBL/GenBank/DDBJ whole genome shotgun (WGS) entry which is preliminary data.</text>
</comment>
<sequence>MKNKAASLSTNLPEHSGKLGFGPINSREEVKIFYAGSSENGHDRLRTISQYGSNRQAFSDELFQSASFKWFYQQKA</sequence>
<feature type="region of interest" description="Disordered" evidence="1">
    <location>
        <begin position="1"/>
        <end position="20"/>
    </location>
</feature>
<proteinExistence type="predicted"/>
<evidence type="ECO:0000313" key="3">
    <source>
        <dbReference type="Proteomes" id="UP000005365"/>
    </source>
</evidence>
<protein>
    <submittedName>
        <fullName evidence="2">Uncharacterized protein</fullName>
    </submittedName>
</protein>
<evidence type="ECO:0000256" key="1">
    <source>
        <dbReference type="SAM" id="MobiDB-lite"/>
    </source>
</evidence>